<gene>
    <name evidence="2" type="ORF">GJV18_10875</name>
</gene>
<dbReference type="RefSeq" id="WP_160345317.1">
    <property type="nucleotide sequence ID" value="NZ_WKJZ01000001.1"/>
</dbReference>
<comment type="caution">
    <text evidence="2">The sequence shown here is derived from an EMBL/GenBank/DDBJ whole genome shotgun (WGS) entry which is preliminary data.</text>
</comment>
<dbReference type="AlphaFoldDB" id="A0A6I4L1D5"/>
<dbReference type="Proteomes" id="UP000429555">
    <property type="component" value="Unassembled WGS sequence"/>
</dbReference>
<keyword evidence="3" id="KW-1185">Reference proteome</keyword>
<proteinExistence type="predicted"/>
<evidence type="ECO:0000259" key="1">
    <source>
        <dbReference type="Pfam" id="PF06568"/>
    </source>
</evidence>
<name>A0A6I4L1D5_9PSED</name>
<dbReference type="EMBL" id="WKJZ01000001">
    <property type="protein sequence ID" value="MVW75823.1"/>
    <property type="molecule type" value="Genomic_DNA"/>
</dbReference>
<evidence type="ECO:0000313" key="3">
    <source>
        <dbReference type="Proteomes" id="UP000429555"/>
    </source>
</evidence>
<evidence type="ECO:0000313" key="2">
    <source>
        <dbReference type="EMBL" id="MVW75823.1"/>
    </source>
</evidence>
<sequence>MKGQKGFALAATFSHPLQLAQPWRRLGRQLKRWWQLAEQRRQLAMLGDAQLKDIGLSRADALQEAERPFWDDPCSH</sequence>
<feature type="domain" description="YjiS-like" evidence="1">
    <location>
        <begin position="28"/>
        <end position="61"/>
    </location>
</feature>
<accession>A0A6I4L1D5</accession>
<reference evidence="2 3" key="1">
    <citation type="submission" date="2019-11" db="EMBL/GenBank/DDBJ databases">
        <title>Pseudomonas flavidum sp. nov., isolated from Baiyang Lake.</title>
        <authorList>
            <person name="Zhao Y."/>
        </authorList>
    </citation>
    <scope>NUCLEOTIDE SEQUENCE [LARGE SCALE GENOMIC DNA]</scope>
    <source>
        <strain evidence="3">R-22-3 w-18</strain>
    </source>
</reference>
<dbReference type="Pfam" id="PF06568">
    <property type="entry name" value="YjiS-like"/>
    <property type="match status" value="1"/>
</dbReference>
<protein>
    <submittedName>
        <fullName evidence="2">DUF1127 domain-containing protein</fullName>
    </submittedName>
</protein>
<organism evidence="2 3">
    <name type="scientific">Pseudomonas xionganensis</name>
    <dbReference type="NCBI Taxonomy" id="2654845"/>
    <lineage>
        <taxon>Bacteria</taxon>
        <taxon>Pseudomonadati</taxon>
        <taxon>Pseudomonadota</taxon>
        <taxon>Gammaproteobacteria</taxon>
        <taxon>Pseudomonadales</taxon>
        <taxon>Pseudomonadaceae</taxon>
        <taxon>Pseudomonas</taxon>
    </lineage>
</organism>
<dbReference type="InterPro" id="IPR009506">
    <property type="entry name" value="YjiS-like"/>
</dbReference>